<name>B8GQS8_THISH</name>
<evidence type="ECO:0000259" key="4">
    <source>
        <dbReference type="Pfam" id="PF01266"/>
    </source>
</evidence>
<evidence type="ECO:0000256" key="1">
    <source>
        <dbReference type="ARBA" id="ARBA00004948"/>
    </source>
</evidence>
<dbReference type="UniPathway" id="UPA00060"/>
<sequence>MTDCIVVGGGLIGMLTARFLHDAGVSVTVLERGEAGREASWAGGGILSPLYPWRYPDPVTALATRTQAEYPTFARILLDETGVDPEWTLSGMLVLDAAEVTPALAWAARQGVAVERIGGADARACEPALGAEPELGLWMPNIAQVRNPRLVRSVRESLRTRKIVIREQEPVLSLLCEAGRVRGVRTRSGELRADRVLIAGGAWSAGLMPPGGPELPVVPVRGQMILFRGRPGLVQRIVLSGERYLIPRRDGRILMGSTLEYVGFEKQTTEAARQDLHRTALALVPALADCPVEHHWAGLRPGSPTGIPVITEHPDCEGLFINAGHFRNGVVLSLASCRLAAALMTGAAPALDPTPYRLEAAADPALAGADQV</sequence>
<dbReference type="eggNOG" id="COG0665">
    <property type="taxonomic scope" value="Bacteria"/>
</dbReference>
<dbReference type="NCBIfam" id="TIGR02352">
    <property type="entry name" value="thiamin_ThiO"/>
    <property type="match status" value="1"/>
</dbReference>
<dbReference type="RefSeq" id="WP_012639764.1">
    <property type="nucleotide sequence ID" value="NC_011901.1"/>
</dbReference>
<dbReference type="AlphaFoldDB" id="B8GQS8"/>
<accession>B8GQS8</accession>
<evidence type="ECO:0000256" key="2">
    <source>
        <dbReference type="ARBA" id="ARBA00022977"/>
    </source>
</evidence>
<reference evidence="5 6" key="1">
    <citation type="journal article" date="2011" name="Stand. Genomic Sci.">
        <title>Complete genome sequence of 'Thioalkalivibrio sulfidophilus' HL-EbGr7.</title>
        <authorList>
            <person name="Muyzer G."/>
            <person name="Sorokin D.Y."/>
            <person name="Mavromatis K."/>
            <person name="Lapidus A."/>
            <person name="Clum A."/>
            <person name="Ivanova N."/>
            <person name="Pati A."/>
            <person name="d'Haeseleer P."/>
            <person name="Woyke T."/>
            <person name="Kyrpides N.C."/>
        </authorList>
    </citation>
    <scope>NUCLEOTIDE SEQUENCE [LARGE SCALE GENOMIC DNA]</scope>
    <source>
        <strain evidence="5 6">HL-EbGR7</strain>
    </source>
</reference>
<evidence type="ECO:0000256" key="3">
    <source>
        <dbReference type="ARBA" id="ARBA00023002"/>
    </source>
</evidence>
<dbReference type="InterPro" id="IPR036188">
    <property type="entry name" value="FAD/NAD-bd_sf"/>
</dbReference>
<dbReference type="EMBL" id="CP001339">
    <property type="protein sequence ID" value="ACL74302.1"/>
    <property type="molecule type" value="Genomic_DNA"/>
</dbReference>
<feature type="domain" description="FAD dependent oxidoreductase" evidence="4">
    <location>
        <begin position="3"/>
        <end position="343"/>
    </location>
</feature>
<dbReference type="GO" id="GO:0050660">
    <property type="term" value="F:flavin adenine dinucleotide binding"/>
    <property type="evidence" value="ECO:0007669"/>
    <property type="project" value="InterPro"/>
</dbReference>
<dbReference type="GO" id="GO:0016491">
    <property type="term" value="F:oxidoreductase activity"/>
    <property type="evidence" value="ECO:0007669"/>
    <property type="project" value="UniProtKB-KW"/>
</dbReference>
<keyword evidence="3" id="KW-0560">Oxidoreductase</keyword>
<evidence type="ECO:0000313" key="5">
    <source>
        <dbReference type="EMBL" id="ACL74302.1"/>
    </source>
</evidence>
<dbReference type="KEGG" id="tgr:Tgr7_3234"/>
<dbReference type="Pfam" id="PF01266">
    <property type="entry name" value="DAO"/>
    <property type="match status" value="1"/>
</dbReference>
<keyword evidence="2" id="KW-0784">Thiamine biosynthesis</keyword>
<dbReference type="GO" id="GO:0009229">
    <property type="term" value="P:thiamine diphosphate biosynthetic process"/>
    <property type="evidence" value="ECO:0007669"/>
    <property type="project" value="UniProtKB-UniPathway"/>
</dbReference>
<dbReference type="SUPFAM" id="SSF54373">
    <property type="entry name" value="FAD-linked reductases, C-terminal domain"/>
    <property type="match status" value="1"/>
</dbReference>
<protein>
    <submittedName>
        <fullName evidence="5">Glycine oxidase ThiO</fullName>
    </submittedName>
</protein>
<organism evidence="5 6">
    <name type="scientific">Thioalkalivibrio sulfidiphilus (strain HL-EbGR7)</name>
    <dbReference type="NCBI Taxonomy" id="396588"/>
    <lineage>
        <taxon>Bacteria</taxon>
        <taxon>Pseudomonadati</taxon>
        <taxon>Pseudomonadota</taxon>
        <taxon>Gammaproteobacteria</taxon>
        <taxon>Chromatiales</taxon>
        <taxon>Ectothiorhodospiraceae</taxon>
        <taxon>Thioalkalivibrio</taxon>
    </lineage>
</organism>
<dbReference type="GO" id="GO:0009228">
    <property type="term" value="P:thiamine biosynthetic process"/>
    <property type="evidence" value="ECO:0007669"/>
    <property type="project" value="UniProtKB-KW"/>
</dbReference>
<dbReference type="PANTHER" id="PTHR13847">
    <property type="entry name" value="SARCOSINE DEHYDROGENASE-RELATED"/>
    <property type="match status" value="1"/>
</dbReference>
<dbReference type="InterPro" id="IPR006076">
    <property type="entry name" value="FAD-dep_OxRdtase"/>
</dbReference>
<dbReference type="InterPro" id="IPR012727">
    <property type="entry name" value="Gly_oxidase_ThiO"/>
</dbReference>
<keyword evidence="6" id="KW-1185">Reference proteome</keyword>
<evidence type="ECO:0000313" key="6">
    <source>
        <dbReference type="Proteomes" id="UP000002383"/>
    </source>
</evidence>
<dbReference type="PANTHER" id="PTHR13847:SF289">
    <property type="entry name" value="GLYCINE OXIDASE"/>
    <property type="match status" value="1"/>
</dbReference>
<dbReference type="Gene3D" id="3.50.50.60">
    <property type="entry name" value="FAD/NAD(P)-binding domain"/>
    <property type="match status" value="1"/>
</dbReference>
<dbReference type="SUPFAM" id="SSF51905">
    <property type="entry name" value="FAD/NAD(P)-binding domain"/>
    <property type="match status" value="1"/>
</dbReference>
<dbReference type="OrthoDB" id="9805337at2"/>
<proteinExistence type="predicted"/>
<gene>
    <name evidence="5" type="ordered locus">Tgr7_3234</name>
</gene>
<dbReference type="HOGENOM" id="CLU_007884_4_5_6"/>
<comment type="pathway">
    <text evidence="1">Cofactor biosynthesis; thiamine diphosphate biosynthesis.</text>
</comment>
<dbReference type="Proteomes" id="UP000002383">
    <property type="component" value="Chromosome"/>
</dbReference>
<dbReference type="GO" id="GO:0005737">
    <property type="term" value="C:cytoplasm"/>
    <property type="evidence" value="ECO:0007669"/>
    <property type="project" value="TreeGrafter"/>
</dbReference>
<dbReference type="STRING" id="396588.Tgr7_3234"/>
<dbReference type="Gene3D" id="3.30.9.10">
    <property type="entry name" value="D-Amino Acid Oxidase, subunit A, domain 2"/>
    <property type="match status" value="1"/>
</dbReference>